<feature type="region of interest" description="Disordered" evidence="1">
    <location>
        <begin position="327"/>
        <end position="358"/>
    </location>
</feature>
<feature type="region of interest" description="Disordered" evidence="1">
    <location>
        <begin position="74"/>
        <end position="162"/>
    </location>
</feature>
<gene>
    <name evidence="2" type="ORF">BSTEL_1665</name>
</gene>
<accession>A0A087DT63</accession>
<comment type="caution">
    <text evidence="2">The sequence shown here is derived from an EMBL/GenBank/DDBJ whole genome shotgun (WGS) entry which is preliminary data.</text>
</comment>
<feature type="compositionally biased region" description="Polar residues" evidence="1">
    <location>
        <begin position="332"/>
        <end position="345"/>
    </location>
</feature>
<evidence type="ECO:0000256" key="1">
    <source>
        <dbReference type="SAM" id="MobiDB-lite"/>
    </source>
</evidence>
<proteinExistence type="predicted"/>
<dbReference type="AlphaFoldDB" id="A0A087DT63"/>
<reference evidence="2 3" key="1">
    <citation type="submission" date="2014-03" db="EMBL/GenBank/DDBJ databases">
        <title>Genomics of Bifidobacteria.</title>
        <authorList>
            <person name="Ventura M."/>
            <person name="Milani C."/>
            <person name="Lugli G.A."/>
        </authorList>
    </citation>
    <scope>NUCLEOTIDE SEQUENCE [LARGE SCALE GENOMIC DNA]</scope>
    <source>
        <strain evidence="2 3">DSM 23968</strain>
    </source>
</reference>
<dbReference type="Proteomes" id="UP000029004">
    <property type="component" value="Unassembled WGS sequence"/>
</dbReference>
<name>A0A087DT63_9BIFI</name>
<feature type="compositionally biased region" description="Basic and acidic residues" evidence="1">
    <location>
        <begin position="148"/>
        <end position="162"/>
    </location>
</feature>
<sequence length="358" mass="38301">MAAPRGADSACRSGASPHPTARIGAARVGHHGSVACSPLNVVAMLCGAPQGCGSAQRVELENVPCLENVPWPESAPGPKAAHRITPGVRRQRHKSRTKPLISGIRDAGRGSASRITDESARFPNPGRTPTGQRHKSRTKPLNSGIRDAGWDTGKDSASRVTDEAARFPNWGRWERLGIPGYGRRRSSPALGTLGKTQHPGLRTKPLFSGICDAGADIGAYRPAVARPPSGATRHLPPAGGRWESQLHNPARSTPRLVTTLRREAPVPASRRKVGGNKKSPREAGIPKVCGHAGPEERRKALRRGMSSTEVRRRVRLLGAPREDVRRYVDRGATTTTLSRRNSVVETPSPKLSRASAPG</sequence>
<protein>
    <submittedName>
        <fullName evidence="2">Uncharacterized protein</fullName>
    </submittedName>
</protein>
<evidence type="ECO:0000313" key="3">
    <source>
        <dbReference type="Proteomes" id="UP000029004"/>
    </source>
</evidence>
<evidence type="ECO:0000313" key="2">
    <source>
        <dbReference type="EMBL" id="KFI98713.1"/>
    </source>
</evidence>
<feature type="region of interest" description="Disordered" evidence="1">
    <location>
        <begin position="265"/>
        <end position="309"/>
    </location>
</feature>
<keyword evidence="3" id="KW-1185">Reference proteome</keyword>
<dbReference type="EMBL" id="JGZP01000008">
    <property type="protein sequence ID" value="KFI98713.1"/>
    <property type="molecule type" value="Genomic_DNA"/>
</dbReference>
<organism evidence="2 3">
    <name type="scientific">Bifidobacterium stellenboschense</name>
    <dbReference type="NCBI Taxonomy" id="762211"/>
    <lineage>
        <taxon>Bacteria</taxon>
        <taxon>Bacillati</taxon>
        <taxon>Actinomycetota</taxon>
        <taxon>Actinomycetes</taxon>
        <taxon>Bifidobacteriales</taxon>
        <taxon>Bifidobacteriaceae</taxon>
        <taxon>Bifidobacterium</taxon>
    </lineage>
</organism>